<feature type="transmembrane region" description="Helical" evidence="1">
    <location>
        <begin position="14"/>
        <end position="33"/>
    </location>
</feature>
<keyword evidence="1" id="KW-0812">Transmembrane</keyword>
<keyword evidence="3" id="KW-1185">Reference proteome</keyword>
<proteinExistence type="predicted"/>
<dbReference type="AlphaFoldDB" id="A0A1V4JAK4"/>
<reference evidence="2 3" key="1">
    <citation type="submission" date="2016-02" db="EMBL/GenBank/DDBJ databases">
        <title>Band-tailed pigeon sequencing and assembly.</title>
        <authorList>
            <person name="Soares A.E."/>
            <person name="Novak B.J."/>
            <person name="Rice E.S."/>
            <person name="O'Connell B."/>
            <person name="Chang D."/>
            <person name="Weber S."/>
            <person name="Shapiro B."/>
        </authorList>
    </citation>
    <scope>NUCLEOTIDE SEQUENCE [LARGE SCALE GENOMIC DNA]</scope>
    <source>
        <strain evidence="2">BTP2013</strain>
        <tissue evidence="2">Blood</tissue>
    </source>
</reference>
<comment type="caution">
    <text evidence="2">The sequence shown here is derived from an EMBL/GenBank/DDBJ whole genome shotgun (WGS) entry which is preliminary data.</text>
</comment>
<dbReference type="Proteomes" id="UP000190648">
    <property type="component" value="Unassembled WGS sequence"/>
</dbReference>
<accession>A0A1V4JAK4</accession>
<keyword evidence="1" id="KW-0472">Membrane</keyword>
<dbReference type="OrthoDB" id="10636788at2759"/>
<evidence type="ECO:0000313" key="2">
    <source>
        <dbReference type="EMBL" id="OPJ69258.1"/>
    </source>
</evidence>
<sequence length="75" mass="8327">MPITEKRFPSEVDFIKMCTTLCCLLVGVLGWPLDRRLIQQENSMITAKIPGQLGFPIRACCVIIAIHLFHVASAA</sequence>
<keyword evidence="1" id="KW-1133">Transmembrane helix</keyword>
<name>A0A1V4JAK4_PATFA</name>
<evidence type="ECO:0000313" key="3">
    <source>
        <dbReference type="Proteomes" id="UP000190648"/>
    </source>
</evidence>
<gene>
    <name evidence="2" type="ORF">AV530_012355</name>
</gene>
<evidence type="ECO:0000256" key="1">
    <source>
        <dbReference type="SAM" id="Phobius"/>
    </source>
</evidence>
<organism evidence="2 3">
    <name type="scientific">Patagioenas fasciata monilis</name>
    <dbReference type="NCBI Taxonomy" id="372326"/>
    <lineage>
        <taxon>Eukaryota</taxon>
        <taxon>Metazoa</taxon>
        <taxon>Chordata</taxon>
        <taxon>Craniata</taxon>
        <taxon>Vertebrata</taxon>
        <taxon>Euteleostomi</taxon>
        <taxon>Archelosauria</taxon>
        <taxon>Archosauria</taxon>
        <taxon>Dinosauria</taxon>
        <taxon>Saurischia</taxon>
        <taxon>Theropoda</taxon>
        <taxon>Coelurosauria</taxon>
        <taxon>Aves</taxon>
        <taxon>Neognathae</taxon>
        <taxon>Neoaves</taxon>
        <taxon>Columbimorphae</taxon>
        <taxon>Columbiformes</taxon>
        <taxon>Columbidae</taxon>
        <taxon>Patagioenas</taxon>
    </lineage>
</organism>
<feature type="transmembrane region" description="Helical" evidence="1">
    <location>
        <begin position="53"/>
        <end position="72"/>
    </location>
</feature>
<protein>
    <submittedName>
        <fullName evidence="2">Uncharacterized protein</fullName>
    </submittedName>
</protein>
<dbReference type="EMBL" id="LSYS01008075">
    <property type="protein sequence ID" value="OPJ69258.1"/>
    <property type="molecule type" value="Genomic_DNA"/>
</dbReference>